<comment type="caution">
    <text evidence="1">The sequence shown here is derived from an EMBL/GenBank/DDBJ whole genome shotgun (WGS) entry which is preliminary data.</text>
</comment>
<name>A0A0G0K3K7_9BACT</name>
<dbReference type="EMBL" id="LBUU01000007">
    <property type="protein sequence ID" value="KKQ70055.1"/>
    <property type="molecule type" value="Genomic_DNA"/>
</dbReference>
<dbReference type="Proteomes" id="UP000034022">
    <property type="component" value="Unassembled WGS sequence"/>
</dbReference>
<proteinExistence type="predicted"/>
<evidence type="ECO:0000313" key="1">
    <source>
        <dbReference type="EMBL" id="KKQ70055.1"/>
    </source>
</evidence>
<dbReference type="AlphaFoldDB" id="A0A0G0K3K7"/>
<evidence type="ECO:0000313" key="2">
    <source>
        <dbReference type="Proteomes" id="UP000034022"/>
    </source>
</evidence>
<gene>
    <name evidence="1" type="ORF">US91_C0007G0065</name>
</gene>
<protein>
    <submittedName>
        <fullName evidence="1">Uncharacterized protein</fullName>
    </submittedName>
</protein>
<sequence length="139" mass="15761">MDIASKIKKLIEVVGKLGEIGLIIIEDEKEKVGMQKQIAAELNQAGVASAKNYLEVMDFLEKSKAFYYLEETDKLDDLMLEIIAEYKTGIVSLQDRKNSTGLRTVKFNPNDNYFILILSRKQVEASGQFFEFIGPIESF</sequence>
<organism evidence="1 2">
    <name type="scientific">Candidatus Falkowbacteria bacterium GW2011_GWE1_38_31</name>
    <dbReference type="NCBI Taxonomy" id="1618638"/>
    <lineage>
        <taxon>Bacteria</taxon>
        <taxon>Candidatus Falkowiibacteriota</taxon>
    </lineage>
</organism>
<reference evidence="1 2" key="1">
    <citation type="journal article" date="2015" name="Nature">
        <title>rRNA introns, odd ribosomes, and small enigmatic genomes across a large radiation of phyla.</title>
        <authorList>
            <person name="Brown C.T."/>
            <person name="Hug L.A."/>
            <person name="Thomas B.C."/>
            <person name="Sharon I."/>
            <person name="Castelle C.J."/>
            <person name="Singh A."/>
            <person name="Wilkins M.J."/>
            <person name="Williams K.H."/>
            <person name="Banfield J.F."/>
        </authorList>
    </citation>
    <scope>NUCLEOTIDE SEQUENCE [LARGE SCALE GENOMIC DNA]</scope>
</reference>
<accession>A0A0G0K3K7</accession>